<dbReference type="InterPro" id="IPR029001">
    <property type="entry name" value="ITPase-like_fam"/>
</dbReference>
<keyword evidence="2" id="KW-0378">Hydrolase</keyword>
<dbReference type="NCBIfam" id="TIGR00172">
    <property type="entry name" value="maf"/>
    <property type="match status" value="1"/>
</dbReference>
<evidence type="ECO:0000313" key="4">
    <source>
        <dbReference type="Proteomes" id="UP001164746"/>
    </source>
</evidence>
<dbReference type="Proteomes" id="UP001164746">
    <property type="component" value="Chromosome 3"/>
</dbReference>
<proteinExistence type="inferred from homology"/>
<gene>
    <name evidence="3" type="ORF">MAR_023889</name>
</gene>
<dbReference type="HAMAP" id="MF_00528">
    <property type="entry name" value="Maf"/>
    <property type="match status" value="1"/>
</dbReference>
<protein>
    <submittedName>
        <fullName evidence="3">ASML-like protein</fullName>
    </submittedName>
</protein>
<dbReference type="PANTHER" id="PTHR43213:SF5">
    <property type="entry name" value="BIFUNCTIONAL DTTP_UTP PYROPHOSPHATASE_METHYLTRANSFERASE PROTEIN-RELATED"/>
    <property type="match status" value="1"/>
</dbReference>
<dbReference type="PANTHER" id="PTHR43213">
    <property type="entry name" value="BIFUNCTIONAL DTTP/UTP PYROPHOSPHATASE/METHYLTRANSFERASE PROTEIN-RELATED"/>
    <property type="match status" value="1"/>
</dbReference>
<organism evidence="3 4">
    <name type="scientific">Mya arenaria</name>
    <name type="common">Soft-shell clam</name>
    <dbReference type="NCBI Taxonomy" id="6604"/>
    <lineage>
        <taxon>Eukaryota</taxon>
        <taxon>Metazoa</taxon>
        <taxon>Spiralia</taxon>
        <taxon>Lophotrochozoa</taxon>
        <taxon>Mollusca</taxon>
        <taxon>Bivalvia</taxon>
        <taxon>Autobranchia</taxon>
        <taxon>Heteroconchia</taxon>
        <taxon>Euheterodonta</taxon>
        <taxon>Imparidentia</taxon>
        <taxon>Neoheterodontei</taxon>
        <taxon>Myida</taxon>
        <taxon>Myoidea</taxon>
        <taxon>Myidae</taxon>
        <taxon>Mya</taxon>
    </lineage>
</organism>
<name>A0ABY7DSD5_MYAAR</name>
<dbReference type="EMBL" id="CP111014">
    <property type="protein sequence ID" value="WAQ99516.1"/>
    <property type="molecule type" value="Genomic_DNA"/>
</dbReference>
<dbReference type="PIRSF" id="PIRSF006305">
    <property type="entry name" value="Maf"/>
    <property type="match status" value="1"/>
</dbReference>
<dbReference type="SUPFAM" id="SSF52972">
    <property type="entry name" value="ITPase-like"/>
    <property type="match status" value="1"/>
</dbReference>
<evidence type="ECO:0000256" key="2">
    <source>
        <dbReference type="ARBA" id="ARBA00022801"/>
    </source>
</evidence>
<dbReference type="CDD" id="cd00555">
    <property type="entry name" value="Maf"/>
    <property type="match status" value="1"/>
</dbReference>
<sequence>MLQPILKSLNSKRIVLASSSPRRKTLLQNIGLKFEVIPSNFEENLKKDTFSSPLAYVNETAKQKMLDVVHRLYKQDSPPDLIIGADTIVTMENEIFEKPASREHATEWVFTSVVLATPSEADPGYALVQFHAETEVNMGDLAPEIIQAYVDTGEPMDKAGGYGIQALGCNLISGINGDYFNVIGFPLHQFSKELLKLFPISG</sequence>
<evidence type="ECO:0000313" key="3">
    <source>
        <dbReference type="EMBL" id="WAQ99516.1"/>
    </source>
</evidence>
<keyword evidence="4" id="KW-1185">Reference proteome</keyword>
<dbReference type="InterPro" id="IPR003697">
    <property type="entry name" value="Maf-like"/>
</dbReference>
<accession>A0ABY7DSD5</accession>
<comment type="cofactor">
    <cofactor evidence="1">
        <name>a divalent metal cation</name>
        <dbReference type="ChEBI" id="CHEBI:60240"/>
    </cofactor>
</comment>
<dbReference type="Gene3D" id="3.90.950.10">
    <property type="match status" value="1"/>
</dbReference>
<dbReference type="Pfam" id="PF02545">
    <property type="entry name" value="Maf"/>
    <property type="match status" value="1"/>
</dbReference>
<reference evidence="3" key="1">
    <citation type="submission" date="2022-11" db="EMBL/GenBank/DDBJ databases">
        <title>Centuries of genome instability and evolution in soft-shell clam transmissible cancer (bioRxiv).</title>
        <authorList>
            <person name="Hart S.F.M."/>
            <person name="Yonemitsu M.A."/>
            <person name="Giersch R.M."/>
            <person name="Beal B.F."/>
            <person name="Arriagada G."/>
            <person name="Davis B.W."/>
            <person name="Ostrander E.A."/>
            <person name="Goff S.P."/>
            <person name="Metzger M.J."/>
        </authorList>
    </citation>
    <scope>NUCLEOTIDE SEQUENCE</scope>
    <source>
        <strain evidence="3">MELC-2E11</strain>
        <tissue evidence="3">Siphon/mantle</tissue>
    </source>
</reference>
<evidence type="ECO:0000256" key="1">
    <source>
        <dbReference type="ARBA" id="ARBA00001968"/>
    </source>
</evidence>